<gene>
    <name evidence="3" type="ORF">FLP23_03755</name>
</gene>
<accession>A0A5C1Y587</accession>
<reference evidence="3 4" key="1">
    <citation type="submission" date="2019-09" db="EMBL/GenBank/DDBJ databases">
        <title>Genome sequencing of strain KACC 19322.</title>
        <authorList>
            <person name="Heo J."/>
            <person name="Kim S.-J."/>
            <person name="Kim J.-S."/>
            <person name="Hong S.-B."/>
            <person name="Kwon S.-W."/>
        </authorList>
    </citation>
    <scope>NUCLEOTIDE SEQUENCE [LARGE SCALE GENOMIC DNA]</scope>
    <source>
        <strain evidence="3 4">KACC 19322</strain>
    </source>
</reference>
<protein>
    <submittedName>
        <fullName evidence="3">LLM class flavin-dependent oxidoreductase</fullName>
    </submittedName>
</protein>
<dbReference type="Pfam" id="PF00296">
    <property type="entry name" value="Bac_luciferase"/>
    <property type="match status" value="1"/>
</dbReference>
<keyword evidence="1" id="KW-0560">Oxidoreductase</keyword>
<feature type="domain" description="Luciferase-like" evidence="2">
    <location>
        <begin position="14"/>
        <end position="222"/>
    </location>
</feature>
<organism evidence="3 4">
    <name type="scientific">Protaetiibacter larvae</name>
    <dbReference type="NCBI Taxonomy" id="2592654"/>
    <lineage>
        <taxon>Bacteria</taxon>
        <taxon>Bacillati</taxon>
        <taxon>Actinomycetota</taxon>
        <taxon>Actinomycetes</taxon>
        <taxon>Micrococcales</taxon>
        <taxon>Microbacteriaceae</taxon>
        <taxon>Protaetiibacter</taxon>
    </lineage>
</organism>
<dbReference type="PANTHER" id="PTHR43244">
    <property type="match status" value="1"/>
</dbReference>
<keyword evidence="4" id="KW-1185">Reference proteome</keyword>
<dbReference type="InterPro" id="IPR050564">
    <property type="entry name" value="F420-G6PD/mer"/>
</dbReference>
<evidence type="ECO:0000313" key="4">
    <source>
        <dbReference type="Proteomes" id="UP000322159"/>
    </source>
</evidence>
<dbReference type="InterPro" id="IPR011251">
    <property type="entry name" value="Luciferase-like_dom"/>
</dbReference>
<dbReference type="Proteomes" id="UP000322159">
    <property type="component" value="Chromosome"/>
</dbReference>
<evidence type="ECO:0000256" key="1">
    <source>
        <dbReference type="ARBA" id="ARBA00023002"/>
    </source>
</evidence>
<dbReference type="CDD" id="cd01097">
    <property type="entry name" value="Tetrahydromethanopterin_reductase"/>
    <property type="match status" value="1"/>
</dbReference>
<dbReference type="SUPFAM" id="SSF51679">
    <property type="entry name" value="Bacterial luciferase-like"/>
    <property type="match status" value="1"/>
</dbReference>
<dbReference type="GO" id="GO:0016705">
    <property type="term" value="F:oxidoreductase activity, acting on paired donors, with incorporation or reduction of molecular oxygen"/>
    <property type="evidence" value="ECO:0007669"/>
    <property type="project" value="InterPro"/>
</dbReference>
<evidence type="ECO:0000313" key="3">
    <source>
        <dbReference type="EMBL" id="QEO09203.1"/>
    </source>
</evidence>
<dbReference type="InterPro" id="IPR036661">
    <property type="entry name" value="Luciferase-like_sf"/>
</dbReference>
<dbReference type="AlphaFoldDB" id="A0A5C1Y587"/>
<dbReference type="OrthoDB" id="675245at2"/>
<sequence length="291" mass="30620">MSTSVGVVFTPARPPELIREFVVEAEALGFDEVLFFEDCFRESGLAAATATLAWTQRIRVGIGVLPIPFRNVALLAMEVATVERLFPGRLHLGVGHGVQRWMDQVGERVASPLTLMREYVTALRALLAGESVTVDGRYVRLDGVRLDWPPAAPVAVHAAGEGPKTLSLTGEVADGTLLTNGVSPGMAAEGVALARAGRASAGREGEHPVSILVMTAFGDGAQGRLAAELDAWGYTGERATGVAGSVAEVAEQLRAWVDAGVGNLLLQPLDDETDLPGFLRSCAEVAALLRA</sequence>
<name>A0A5C1Y587_9MICO</name>
<dbReference type="Gene3D" id="3.20.20.30">
    <property type="entry name" value="Luciferase-like domain"/>
    <property type="match status" value="1"/>
</dbReference>
<dbReference type="KEGG" id="lyk:FLP23_03755"/>
<proteinExistence type="predicted"/>
<evidence type="ECO:0000259" key="2">
    <source>
        <dbReference type="Pfam" id="PF00296"/>
    </source>
</evidence>
<dbReference type="PANTHER" id="PTHR43244:SF1">
    <property type="entry name" value="5,10-METHYLENETETRAHYDROMETHANOPTERIN REDUCTASE"/>
    <property type="match status" value="1"/>
</dbReference>
<dbReference type="EMBL" id="CP043504">
    <property type="protein sequence ID" value="QEO09203.1"/>
    <property type="molecule type" value="Genomic_DNA"/>
</dbReference>